<comment type="subcellular location">
    <subcellularLocation>
        <location evidence="1">Cell membrane</location>
        <topology evidence="1">Multi-pass membrane protein</topology>
    </subcellularLocation>
</comment>
<evidence type="ECO:0000256" key="1">
    <source>
        <dbReference type="ARBA" id="ARBA00004651"/>
    </source>
</evidence>
<dbReference type="GO" id="GO:0005886">
    <property type="term" value="C:plasma membrane"/>
    <property type="evidence" value="ECO:0007669"/>
    <property type="project" value="UniProtKB-SubCell"/>
</dbReference>
<evidence type="ECO:0000256" key="4">
    <source>
        <dbReference type="ARBA" id="ARBA00022989"/>
    </source>
</evidence>
<gene>
    <name evidence="9" type="ORF">SAMN05421823_12120</name>
</gene>
<evidence type="ECO:0000259" key="8">
    <source>
        <dbReference type="Pfam" id="PF12704"/>
    </source>
</evidence>
<evidence type="ECO:0000313" key="10">
    <source>
        <dbReference type="Proteomes" id="UP000198510"/>
    </source>
</evidence>
<keyword evidence="2" id="KW-1003">Cell membrane</keyword>
<feature type="transmembrane region" description="Helical" evidence="6">
    <location>
        <begin position="691"/>
        <end position="716"/>
    </location>
</feature>
<feature type="domain" description="ABC3 transporter permease C-terminal" evidence="7">
    <location>
        <begin position="694"/>
        <end position="797"/>
    </location>
</feature>
<protein>
    <submittedName>
        <fullName evidence="9">Putative ABC transport system permease protein</fullName>
    </submittedName>
</protein>
<dbReference type="STRING" id="1075417.SAMN05421823_12120"/>
<evidence type="ECO:0000256" key="6">
    <source>
        <dbReference type="SAM" id="Phobius"/>
    </source>
</evidence>
<reference evidence="9 10" key="1">
    <citation type="submission" date="2016-10" db="EMBL/GenBank/DDBJ databases">
        <authorList>
            <person name="de Groot N.N."/>
        </authorList>
    </citation>
    <scope>NUCLEOTIDE SEQUENCE [LARGE SCALE GENOMIC DNA]</scope>
    <source>
        <strain evidence="9 10">DSM 25186</strain>
    </source>
</reference>
<keyword evidence="3 6" id="KW-0812">Transmembrane</keyword>
<sequence>MLRNYLLIAWRNLWKNKVFSLINLLGLAVGMAACVLILQYVRFERSYDDFHQHAADLYRISARSEAGAARQTPLTPHRLGPALKAEVPEVVRATRLVLPWSGQATTSTLSWENAAGTLVKQNFRWGFYTDPDFLAMFSFAWRQGDRREALNGPNRIVLSERTARKLFGHDWADHASILGQTVEYLNEFDRFPLVITGVIADAPENSHFQYDFLASFSTLSTGWAKDFLGTWEGNGTYTYLQLAPSAEAATVLPKLQHYFDTHAPQAQQGSLVFGLQPVTDIHLHSHLEDELKNNGNATYVSFLTLIAGLILLVALLNYVSLATAKAVARGKEVGVRKVMGAQRSQLVRQFLWEAVLLNGLAFLLALTLLQVAPSLYTALTGQGLPYPTFAWRWLVLLFPVSTLLSGFYPAFVLSGYRPSQVLKGKFTHSLQGKRLRQGMVVFQFWVAIFLLIFTFAASRQLAFMRSSDPGFDPEGVLVVNGPGNRQETWIEYDRRKPDRTAPDPFKEALTQTAGVKASSLTWTVPGERTSASRVVLGEAYHHSTLDILTVDSDYAEVYGLHTVAGRFDTDHGYVLNERAATLLGYAHPDQAIGQVFRDDRNLTYTITGVVKDYHHLGLQHPIRPILFTQNDPSYTLDSYYSLKVTAHDLPATLAQIRAAYEKVYPYEQFTYSFLDTYFDAQYQEDRQLGTLFSLFSGITMLIACLGLLGLSLHIVVEKTKEIGVRKVLGASVRQIVGLLSQEFVRLVGLASLVALPLVYLVLQEWLSHYATRIPLEGGLFFVPLGAVVLLALMTVSFQTIRAALANPIEALRSE</sequence>
<dbReference type="Proteomes" id="UP000198510">
    <property type="component" value="Unassembled WGS sequence"/>
</dbReference>
<evidence type="ECO:0000256" key="5">
    <source>
        <dbReference type="ARBA" id="ARBA00023136"/>
    </source>
</evidence>
<feature type="transmembrane region" description="Helical" evidence="6">
    <location>
        <begin position="391"/>
        <end position="416"/>
    </location>
</feature>
<dbReference type="GO" id="GO:0022857">
    <property type="term" value="F:transmembrane transporter activity"/>
    <property type="evidence" value="ECO:0007669"/>
    <property type="project" value="TreeGrafter"/>
</dbReference>
<feature type="transmembrane region" description="Helical" evidence="6">
    <location>
        <begin position="299"/>
        <end position="319"/>
    </location>
</feature>
<name>A0A1G9VKK8_9BACT</name>
<feature type="transmembrane region" description="Helical" evidence="6">
    <location>
        <begin position="782"/>
        <end position="804"/>
    </location>
</feature>
<dbReference type="AlphaFoldDB" id="A0A1G9VKK8"/>
<evidence type="ECO:0000256" key="3">
    <source>
        <dbReference type="ARBA" id="ARBA00022692"/>
    </source>
</evidence>
<dbReference type="PROSITE" id="PS51257">
    <property type="entry name" value="PROKAR_LIPOPROTEIN"/>
    <property type="match status" value="1"/>
</dbReference>
<feature type="domain" description="ABC3 transporter permease C-terminal" evidence="7">
    <location>
        <begin position="305"/>
        <end position="414"/>
    </location>
</feature>
<dbReference type="PANTHER" id="PTHR30572:SF18">
    <property type="entry name" value="ABC-TYPE MACROLIDE FAMILY EXPORT SYSTEM PERMEASE COMPONENT 2"/>
    <property type="match status" value="1"/>
</dbReference>
<evidence type="ECO:0000256" key="2">
    <source>
        <dbReference type="ARBA" id="ARBA00022475"/>
    </source>
</evidence>
<dbReference type="Pfam" id="PF12704">
    <property type="entry name" value="MacB_PCD"/>
    <property type="match status" value="1"/>
</dbReference>
<feature type="transmembrane region" description="Helical" evidence="6">
    <location>
        <begin position="437"/>
        <end position="457"/>
    </location>
</feature>
<feature type="transmembrane region" description="Helical" evidence="6">
    <location>
        <begin position="350"/>
        <end position="371"/>
    </location>
</feature>
<dbReference type="RefSeq" id="WP_089688748.1">
    <property type="nucleotide sequence ID" value="NZ_FNFO01000021.1"/>
</dbReference>
<dbReference type="EMBL" id="FNFO01000021">
    <property type="protein sequence ID" value="SDM72603.1"/>
    <property type="molecule type" value="Genomic_DNA"/>
</dbReference>
<dbReference type="InterPro" id="IPR050250">
    <property type="entry name" value="Macrolide_Exporter_MacB"/>
</dbReference>
<evidence type="ECO:0000313" key="9">
    <source>
        <dbReference type="EMBL" id="SDM72603.1"/>
    </source>
</evidence>
<feature type="transmembrane region" description="Helical" evidence="6">
    <location>
        <begin position="21"/>
        <end position="41"/>
    </location>
</feature>
<accession>A0A1G9VKK8</accession>
<dbReference type="InterPro" id="IPR003838">
    <property type="entry name" value="ABC3_permease_C"/>
</dbReference>
<dbReference type="InterPro" id="IPR025857">
    <property type="entry name" value="MacB_PCD"/>
</dbReference>
<feature type="transmembrane region" description="Helical" evidence="6">
    <location>
        <begin position="743"/>
        <end position="762"/>
    </location>
</feature>
<keyword evidence="5 6" id="KW-0472">Membrane</keyword>
<evidence type="ECO:0000259" key="7">
    <source>
        <dbReference type="Pfam" id="PF02687"/>
    </source>
</evidence>
<proteinExistence type="predicted"/>
<keyword evidence="4 6" id="KW-1133">Transmembrane helix</keyword>
<dbReference type="OrthoDB" id="5933722at2"/>
<dbReference type="PANTHER" id="PTHR30572">
    <property type="entry name" value="MEMBRANE COMPONENT OF TRANSPORTER-RELATED"/>
    <property type="match status" value="1"/>
</dbReference>
<keyword evidence="10" id="KW-1185">Reference proteome</keyword>
<feature type="domain" description="MacB-like periplasmic core" evidence="8">
    <location>
        <begin position="20"/>
        <end position="256"/>
    </location>
</feature>
<organism evidence="9 10">
    <name type="scientific">Catalinimonas alkaloidigena</name>
    <dbReference type="NCBI Taxonomy" id="1075417"/>
    <lineage>
        <taxon>Bacteria</taxon>
        <taxon>Pseudomonadati</taxon>
        <taxon>Bacteroidota</taxon>
        <taxon>Cytophagia</taxon>
        <taxon>Cytophagales</taxon>
        <taxon>Catalimonadaceae</taxon>
        <taxon>Catalinimonas</taxon>
    </lineage>
</organism>
<dbReference type="Pfam" id="PF02687">
    <property type="entry name" value="FtsX"/>
    <property type="match status" value="2"/>
</dbReference>